<dbReference type="PROSITE" id="PS51257">
    <property type="entry name" value="PROKAR_LIPOPROTEIN"/>
    <property type="match status" value="1"/>
</dbReference>
<dbReference type="RefSeq" id="WP_303498265.1">
    <property type="nucleotide sequence ID" value="NZ_JAUOPU010000002.1"/>
</dbReference>
<reference evidence="1" key="1">
    <citation type="submission" date="2023-07" db="EMBL/GenBank/DDBJ databases">
        <title>Genome content predicts the carbon catabolic preferences of heterotrophic bacteria.</title>
        <authorList>
            <person name="Gralka M."/>
        </authorList>
    </citation>
    <scope>NUCLEOTIDE SEQUENCE</scope>
    <source>
        <strain evidence="1">G2M05</strain>
    </source>
</reference>
<keyword evidence="1" id="KW-0378">Hydrolase</keyword>
<protein>
    <submittedName>
        <fullName evidence="1">Alpha/beta hydrolase</fullName>
    </submittedName>
</protein>
<gene>
    <name evidence="1" type="ORF">Q4568_03175</name>
</gene>
<accession>A0AAW7XZE2</accession>
<dbReference type="GO" id="GO:0016787">
    <property type="term" value="F:hydrolase activity"/>
    <property type="evidence" value="ECO:0007669"/>
    <property type="project" value="UniProtKB-KW"/>
</dbReference>
<proteinExistence type="predicted"/>
<comment type="caution">
    <text evidence="1">The sequence shown here is derived from an EMBL/GenBank/DDBJ whole genome shotgun (WGS) entry which is preliminary data.</text>
</comment>
<organism evidence="1 2">
    <name type="scientific">Photobacterium sanguinicancri</name>
    <dbReference type="NCBI Taxonomy" id="875932"/>
    <lineage>
        <taxon>Bacteria</taxon>
        <taxon>Pseudomonadati</taxon>
        <taxon>Pseudomonadota</taxon>
        <taxon>Gammaproteobacteria</taxon>
        <taxon>Vibrionales</taxon>
        <taxon>Vibrionaceae</taxon>
        <taxon>Photobacterium</taxon>
    </lineage>
</organism>
<sequence length="210" mass="23061">MKNLSIAFSLSLLLVGCNTTTNDPNTFTSQCSYSELEGDKPLTFTVTSVNEATLEGVICSGSLDAFDDMRTQFPSVATFNIQSIPGSADDEINLLLSAEIHQNGIATHLVNSAMIASGGTDLFLAGTQRTADDALPKIGVHSWSDSSGQSGKDLPRSHEEHQPYLDYYQEININPDFYWYTLDAAPANDIHWMTREEIEQYNVLTTSLIQ</sequence>
<dbReference type="AlphaFoldDB" id="A0AAW7XZE2"/>
<dbReference type="Proteomes" id="UP001170624">
    <property type="component" value="Unassembled WGS sequence"/>
</dbReference>
<dbReference type="EMBL" id="JAUOPU010000002">
    <property type="protein sequence ID" value="MDO6541516.1"/>
    <property type="molecule type" value="Genomic_DNA"/>
</dbReference>
<evidence type="ECO:0000313" key="1">
    <source>
        <dbReference type="EMBL" id="MDO6541516.1"/>
    </source>
</evidence>
<evidence type="ECO:0000313" key="2">
    <source>
        <dbReference type="Proteomes" id="UP001170624"/>
    </source>
</evidence>
<name>A0AAW7XZE2_9GAMM</name>